<evidence type="ECO:0000313" key="2">
    <source>
        <dbReference type="Proteomes" id="UP001596086"/>
    </source>
</evidence>
<proteinExistence type="predicted"/>
<keyword evidence="2" id="KW-1185">Reference proteome</keyword>
<dbReference type="EMBL" id="JBHSMZ010000006">
    <property type="protein sequence ID" value="MFC5549103.1"/>
    <property type="molecule type" value="Genomic_DNA"/>
</dbReference>
<reference evidence="2" key="1">
    <citation type="journal article" date="2019" name="Int. J. Syst. Evol. Microbiol.">
        <title>The Global Catalogue of Microorganisms (GCM) 10K type strain sequencing project: providing services to taxonomists for standard genome sequencing and annotation.</title>
        <authorList>
            <consortium name="The Broad Institute Genomics Platform"/>
            <consortium name="The Broad Institute Genome Sequencing Center for Infectious Disease"/>
            <person name="Wu L."/>
            <person name="Ma J."/>
        </authorList>
    </citation>
    <scope>NUCLEOTIDE SEQUENCE [LARGE SCALE GENOMIC DNA]</scope>
    <source>
        <strain evidence="2">CGMCC 4.5798</strain>
    </source>
</reference>
<sequence>MDTGSTGAIDTGVVGTWTVTPDKALEFTVTVSSTGLLNYSSIAMHWGETCQNDAIEEQVNMVPAPAPLSLMALGLVALGATRRRVRGS</sequence>
<dbReference type="Proteomes" id="UP001596086">
    <property type="component" value="Unassembled WGS sequence"/>
</dbReference>
<gene>
    <name evidence="1" type="ORF">ACFPO9_11325</name>
</gene>
<name>A0ABW0RX29_9BURK</name>
<evidence type="ECO:0008006" key="3">
    <source>
        <dbReference type="Google" id="ProtNLM"/>
    </source>
</evidence>
<comment type="caution">
    <text evidence="1">The sequence shown here is derived from an EMBL/GenBank/DDBJ whole genome shotgun (WGS) entry which is preliminary data.</text>
</comment>
<evidence type="ECO:0000313" key="1">
    <source>
        <dbReference type="EMBL" id="MFC5549103.1"/>
    </source>
</evidence>
<protein>
    <recommendedName>
        <fullName evidence="3">PEP-CTERM sorting domain-containing protein</fullName>
    </recommendedName>
</protein>
<accession>A0ABW0RX29</accession>
<dbReference type="RefSeq" id="WP_379771034.1">
    <property type="nucleotide sequence ID" value="NZ_JBHSMZ010000006.1"/>
</dbReference>
<organism evidence="1 2">
    <name type="scientific">Massilia aerilata</name>
    <dbReference type="NCBI Taxonomy" id="453817"/>
    <lineage>
        <taxon>Bacteria</taxon>
        <taxon>Pseudomonadati</taxon>
        <taxon>Pseudomonadota</taxon>
        <taxon>Betaproteobacteria</taxon>
        <taxon>Burkholderiales</taxon>
        <taxon>Oxalobacteraceae</taxon>
        <taxon>Telluria group</taxon>
        <taxon>Massilia</taxon>
    </lineage>
</organism>